<dbReference type="SUPFAM" id="SSF81901">
    <property type="entry name" value="HCP-like"/>
    <property type="match status" value="1"/>
</dbReference>
<protein>
    <submittedName>
        <fullName evidence="1">Sel1 repeat family protein</fullName>
    </submittedName>
</protein>
<accession>A0A7G8Q4A3</accession>
<organism evidence="1 2">
    <name type="scientific">Dyella telluris</name>
    <dbReference type="NCBI Taxonomy" id="2763498"/>
    <lineage>
        <taxon>Bacteria</taxon>
        <taxon>Pseudomonadati</taxon>
        <taxon>Pseudomonadota</taxon>
        <taxon>Gammaproteobacteria</taxon>
        <taxon>Lysobacterales</taxon>
        <taxon>Rhodanobacteraceae</taxon>
        <taxon>Dyella</taxon>
    </lineage>
</organism>
<dbReference type="KEGG" id="dtl:H8F01_00045"/>
<dbReference type="EMBL" id="CP060412">
    <property type="protein sequence ID" value="QNK01611.1"/>
    <property type="molecule type" value="Genomic_DNA"/>
</dbReference>
<name>A0A7G8Q4A3_9GAMM</name>
<dbReference type="Gene3D" id="1.25.40.10">
    <property type="entry name" value="Tetratricopeptide repeat domain"/>
    <property type="match status" value="1"/>
</dbReference>
<dbReference type="PANTHER" id="PTHR43628:SF1">
    <property type="entry name" value="CHITIN SYNTHASE REGULATORY FACTOR 2-RELATED"/>
    <property type="match status" value="1"/>
</dbReference>
<dbReference type="Proteomes" id="UP000515873">
    <property type="component" value="Chromosome"/>
</dbReference>
<dbReference type="AlphaFoldDB" id="A0A7G8Q4A3"/>
<dbReference type="SMART" id="SM00671">
    <property type="entry name" value="SEL1"/>
    <property type="match status" value="4"/>
</dbReference>
<reference evidence="1 2" key="1">
    <citation type="submission" date="2020-08" db="EMBL/GenBank/DDBJ databases">
        <title>Dyella sp. G9 isolated from forest soil.</title>
        <authorList>
            <person name="Fu J."/>
            <person name="Qiu L."/>
        </authorList>
    </citation>
    <scope>NUCLEOTIDE SEQUENCE [LARGE SCALE GENOMIC DNA]</scope>
    <source>
        <strain evidence="1 2">G9</strain>
    </source>
</reference>
<gene>
    <name evidence="1" type="ORF">H8F01_00045</name>
</gene>
<dbReference type="PANTHER" id="PTHR43628">
    <property type="entry name" value="ACTIVATOR OF C KINASE PROTEIN 1-RELATED"/>
    <property type="match status" value="1"/>
</dbReference>
<proteinExistence type="predicted"/>
<dbReference type="InterPro" id="IPR052945">
    <property type="entry name" value="Mitotic_Regulator"/>
</dbReference>
<evidence type="ECO:0000313" key="2">
    <source>
        <dbReference type="Proteomes" id="UP000515873"/>
    </source>
</evidence>
<dbReference type="InterPro" id="IPR006597">
    <property type="entry name" value="Sel1-like"/>
</dbReference>
<sequence length="241" mass="26438">MTAIHSVANPNDGFPQLLRSDPARALGMLRVQALAGDSASQLALGQMHLEGIGCERNGAEARYWFQHAAHQGDAMAMNMLGRCLENGWGGAADPELAAVWYREAATHGSDWGMYNFAHVLANGRGVKADRAAAFQWFARAAELGHARAMHFLGQYYEFGWETEVDAERARELYRCSAEKGDYRGQCSWASVLAEQGRIEEASALLRRVLVASPAYFADALREDLSRSTHPELRALATLAPV</sequence>
<dbReference type="Pfam" id="PF08238">
    <property type="entry name" value="Sel1"/>
    <property type="match status" value="4"/>
</dbReference>
<evidence type="ECO:0000313" key="1">
    <source>
        <dbReference type="EMBL" id="QNK01611.1"/>
    </source>
</evidence>
<keyword evidence="2" id="KW-1185">Reference proteome</keyword>
<dbReference type="InterPro" id="IPR011990">
    <property type="entry name" value="TPR-like_helical_dom_sf"/>
</dbReference>
<dbReference type="RefSeq" id="WP_187057070.1">
    <property type="nucleotide sequence ID" value="NZ_CP060412.1"/>
</dbReference>